<proteinExistence type="predicted"/>
<feature type="compositionally biased region" description="Polar residues" evidence="1">
    <location>
        <begin position="192"/>
        <end position="212"/>
    </location>
</feature>
<protein>
    <submittedName>
        <fullName evidence="2">Uncharacterized protein</fullName>
    </submittedName>
</protein>
<feature type="region of interest" description="Disordered" evidence="1">
    <location>
        <begin position="133"/>
        <end position="212"/>
    </location>
</feature>
<feature type="compositionally biased region" description="Basic and acidic residues" evidence="1">
    <location>
        <begin position="1"/>
        <end position="11"/>
    </location>
</feature>
<keyword evidence="3" id="KW-1185">Reference proteome</keyword>
<evidence type="ECO:0000313" key="2">
    <source>
        <dbReference type="EMBL" id="CAK9153961.1"/>
    </source>
</evidence>
<feature type="compositionally biased region" description="Polar residues" evidence="1">
    <location>
        <begin position="102"/>
        <end position="118"/>
    </location>
</feature>
<reference evidence="2 3" key="1">
    <citation type="submission" date="2024-02" db="EMBL/GenBank/DDBJ databases">
        <authorList>
            <person name="Vignale AGUSTIN F."/>
            <person name="Sosa J E."/>
            <person name="Modenutti C."/>
        </authorList>
    </citation>
    <scope>NUCLEOTIDE SEQUENCE [LARGE SCALE GENOMIC DNA]</scope>
</reference>
<evidence type="ECO:0000313" key="3">
    <source>
        <dbReference type="Proteomes" id="UP001642360"/>
    </source>
</evidence>
<gene>
    <name evidence="2" type="ORF">ILEXP_LOCUS22262</name>
</gene>
<name>A0ABC8S9R6_9AQUA</name>
<sequence length="212" mass="23244">MTKDVEMKEHAPPPSNSVTSTGPSTLQHLKEIASLIEIGVYVREVRQIVRHVRLTIALKQKLKASMETRQDSMNSATHTRETKQVEGEASVFRNLKLPANEFPNQEPSHPTTTKSPASSYRIFSAPKAIDTSIKENVATESNRYKKGSSSNSKRDPTPVRVSANPSSRTSRSDGSGRAGVGKGGQGRWGRFSSENSNVIPSKNTETQAKVQR</sequence>
<feature type="region of interest" description="Disordered" evidence="1">
    <location>
        <begin position="68"/>
        <end position="120"/>
    </location>
</feature>
<feature type="compositionally biased region" description="Gly residues" evidence="1">
    <location>
        <begin position="176"/>
        <end position="187"/>
    </location>
</feature>
<dbReference type="Proteomes" id="UP001642360">
    <property type="component" value="Unassembled WGS sequence"/>
</dbReference>
<feature type="region of interest" description="Disordered" evidence="1">
    <location>
        <begin position="1"/>
        <end position="24"/>
    </location>
</feature>
<feature type="compositionally biased region" description="Low complexity" evidence="1">
    <location>
        <begin position="166"/>
        <end position="175"/>
    </location>
</feature>
<dbReference type="AlphaFoldDB" id="A0ABC8S9R6"/>
<organism evidence="2 3">
    <name type="scientific">Ilex paraguariensis</name>
    <name type="common">yerba mate</name>
    <dbReference type="NCBI Taxonomy" id="185542"/>
    <lineage>
        <taxon>Eukaryota</taxon>
        <taxon>Viridiplantae</taxon>
        <taxon>Streptophyta</taxon>
        <taxon>Embryophyta</taxon>
        <taxon>Tracheophyta</taxon>
        <taxon>Spermatophyta</taxon>
        <taxon>Magnoliopsida</taxon>
        <taxon>eudicotyledons</taxon>
        <taxon>Gunneridae</taxon>
        <taxon>Pentapetalae</taxon>
        <taxon>asterids</taxon>
        <taxon>campanulids</taxon>
        <taxon>Aquifoliales</taxon>
        <taxon>Aquifoliaceae</taxon>
        <taxon>Ilex</taxon>
    </lineage>
</organism>
<evidence type="ECO:0000256" key="1">
    <source>
        <dbReference type="SAM" id="MobiDB-lite"/>
    </source>
</evidence>
<accession>A0ABC8S9R6</accession>
<dbReference type="EMBL" id="CAUOFW020002469">
    <property type="protein sequence ID" value="CAK9153961.1"/>
    <property type="molecule type" value="Genomic_DNA"/>
</dbReference>
<comment type="caution">
    <text evidence="2">The sequence shown here is derived from an EMBL/GenBank/DDBJ whole genome shotgun (WGS) entry which is preliminary data.</text>
</comment>